<comment type="similarity">
    <text evidence="1">Belongs to the aldehyde dehydrogenase family.</text>
</comment>
<evidence type="ECO:0000259" key="3">
    <source>
        <dbReference type="Pfam" id="PF00171"/>
    </source>
</evidence>
<dbReference type="Pfam" id="PF00171">
    <property type="entry name" value="Aldedh"/>
    <property type="match status" value="1"/>
</dbReference>
<dbReference type="SUPFAM" id="SSF53720">
    <property type="entry name" value="ALDH-like"/>
    <property type="match status" value="1"/>
</dbReference>
<evidence type="ECO:0000313" key="5">
    <source>
        <dbReference type="Proteomes" id="UP000565286"/>
    </source>
</evidence>
<keyword evidence="5" id="KW-1185">Reference proteome</keyword>
<accession>A0A7W6G286</accession>
<dbReference type="RefSeq" id="WP_183894751.1">
    <property type="nucleotide sequence ID" value="NZ_JACIDV010000003.1"/>
</dbReference>
<name>A0A7W6G286_9HYPH</name>
<gene>
    <name evidence="4" type="ORF">GGQ73_001224</name>
</gene>
<evidence type="ECO:0000313" key="4">
    <source>
        <dbReference type="EMBL" id="MBB3945291.1"/>
    </source>
</evidence>
<dbReference type="GO" id="GO:0016620">
    <property type="term" value="F:oxidoreductase activity, acting on the aldehyde or oxo group of donors, NAD or NADP as acceptor"/>
    <property type="evidence" value="ECO:0007669"/>
    <property type="project" value="InterPro"/>
</dbReference>
<sequence>MVVNIARRLAQSDRNASFQRVIVMDDVTPAMRLFRHGSFGPFAAVVRAWGKDYAVDPANDAARGLRVARRRISAISRIHEPTVHDEAQTRFGGVKSAGYDRFGGKADLDPLIKLCCITLDTSGEHFPM</sequence>
<dbReference type="InterPro" id="IPR016163">
    <property type="entry name" value="Ald_DH_C"/>
</dbReference>
<dbReference type="Gene3D" id="3.40.309.10">
    <property type="entry name" value="Aldehyde Dehydrogenase, Chain A, domain 2"/>
    <property type="match status" value="1"/>
</dbReference>
<dbReference type="EMBL" id="JACIDV010000003">
    <property type="protein sequence ID" value="MBB3945291.1"/>
    <property type="molecule type" value="Genomic_DNA"/>
</dbReference>
<evidence type="ECO:0000256" key="1">
    <source>
        <dbReference type="ARBA" id="ARBA00009986"/>
    </source>
</evidence>
<keyword evidence="2" id="KW-0520">NAD</keyword>
<dbReference type="Proteomes" id="UP000565286">
    <property type="component" value="Unassembled WGS sequence"/>
</dbReference>
<dbReference type="PANTHER" id="PTHR42986">
    <property type="entry name" value="BENZALDEHYDE DEHYDROGENASE YFMT"/>
    <property type="match status" value="1"/>
</dbReference>
<dbReference type="InterPro" id="IPR016161">
    <property type="entry name" value="Ald_DH/histidinol_DH"/>
</dbReference>
<protein>
    <submittedName>
        <fullName evidence="4">Acyl-CoA reductase-like NAD-dependent aldehyde dehydrogenase</fullName>
    </submittedName>
</protein>
<feature type="domain" description="Aldehyde dehydrogenase" evidence="3">
    <location>
        <begin position="11"/>
        <end position="109"/>
    </location>
</feature>
<organism evidence="4 5">
    <name type="scientific">Rhizobium skierniewicense</name>
    <dbReference type="NCBI Taxonomy" id="984260"/>
    <lineage>
        <taxon>Bacteria</taxon>
        <taxon>Pseudomonadati</taxon>
        <taxon>Pseudomonadota</taxon>
        <taxon>Alphaproteobacteria</taxon>
        <taxon>Hyphomicrobiales</taxon>
        <taxon>Rhizobiaceae</taxon>
        <taxon>Rhizobium/Agrobacterium group</taxon>
        <taxon>Rhizobium</taxon>
    </lineage>
</organism>
<dbReference type="InterPro" id="IPR015590">
    <property type="entry name" value="Aldehyde_DH_dom"/>
</dbReference>
<reference evidence="4 5" key="1">
    <citation type="submission" date="2020-08" db="EMBL/GenBank/DDBJ databases">
        <title>Genomic Encyclopedia of Type Strains, Phase IV (KMG-IV): sequencing the most valuable type-strain genomes for metagenomic binning, comparative biology and taxonomic classification.</title>
        <authorList>
            <person name="Goeker M."/>
        </authorList>
    </citation>
    <scope>NUCLEOTIDE SEQUENCE [LARGE SCALE GENOMIC DNA]</scope>
    <source>
        <strain evidence="4 5">DSM 26438</strain>
    </source>
</reference>
<proteinExistence type="inferred from homology"/>
<dbReference type="AlphaFoldDB" id="A0A7W6G286"/>
<comment type="caution">
    <text evidence="4">The sequence shown here is derived from an EMBL/GenBank/DDBJ whole genome shotgun (WGS) entry which is preliminary data.</text>
</comment>
<evidence type="ECO:0000256" key="2">
    <source>
        <dbReference type="ARBA" id="ARBA00023027"/>
    </source>
</evidence>
<dbReference type="PANTHER" id="PTHR42986:SF1">
    <property type="entry name" value="BENZALDEHYDE DEHYDROGENASE YFMT"/>
    <property type="match status" value="1"/>
</dbReference>